<organism evidence="1 2">
    <name type="scientific">Eubacterium plexicaudatum ASF492</name>
    <dbReference type="NCBI Taxonomy" id="1235802"/>
    <lineage>
        <taxon>Bacteria</taxon>
        <taxon>Bacillati</taxon>
        <taxon>Bacillota</taxon>
        <taxon>Clostridia</taxon>
        <taxon>Eubacteriales</taxon>
        <taxon>Eubacteriaceae</taxon>
        <taxon>Eubacterium</taxon>
    </lineage>
</organism>
<evidence type="ECO:0000313" key="2">
    <source>
        <dbReference type="Proteomes" id="UP000012589"/>
    </source>
</evidence>
<dbReference type="Proteomes" id="UP000012589">
    <property type="component" value="Unassembled WGS sequence"/>
</dbReference>
<dbReference type="HOGENOM" id="CLU_094534_0_0_9"/>
<comment type="caution">
    <text evidence="1">The sequence shown here is derived from an EMBL/GenBank/DDBJ whole genome shotgun (WGS) entry which is preliminary data.</text>
</comment>
<dbReference type="OrthoDB" id="2038781at2"/>
<evidence type="ECO:0000313" key="1">
    <source>
        <dbReference type="EMBL" id="EMZ21425.1"/>
    </source>
</evidence>
<reference evidence="1 2" key="1">
    <citation type="journal article" date="2014" name="Genome Announc.">
        <title>Draft genome sequences of the altered schaedler flora, a defined bacterial community from gnotobiotic mice.</title>
        <authorList>
            <person name="Wannemuehler M.J."/>
            <person name="Overstreet A.M."/>
            <person name="Ward D.V."/>
            <person name="Phillips G.J."/>
        </authorList>
    </citation>
    <scope>NUCLEOTIDE SEQUENCE [LARGE SCALE GENOMIC DNA]</scope>
    <source>
        <strain evidence="1 2">ASF492</strain>
    </source>
</reference>
<keyword evidence="2" id="KW-1185">Reference proteome</keyword>
<sequence>MKIDKDFLYPYNIFNEPFKYNEHIILYPVTMKDVLNFQPLSQSIIIRKNSTFREKKIVKMTYLDFLIYCLGNDELEEQYNITGLSQYYILAMYLLKLCCPDAEITINEQNGYYIINNENITPQIFDDLRRIIIIQNDIDFDIDDFLNYDTEQRLLKAQKDNNKNLKSANMEDYIDSLVIAMNITEKQIMDMTIRKFWRYIKRYQLYESYNIMKTGECSGMISFKEPIEYWMNGFDDNDDKFSYLKSDEQNMTNKINNANN</sequence>
<protein>
    <submittedName>
        <fullName evidence="1">Uncharacterized protein</fullName>
    </submittedName>
</protein>
<name>N2A5S1_9FIRM</name>
<dbReference type="EMBL" id="AQFT01000133">
    <property type="protein sequence ID" value="EMZ21425.1"/>
    <property type="molecule type" value="Genomic_DNA"/>
</dbReference>
<dbReference type="AlphaFoldDB" id="N2A5S1"/>
<gene>
    <name evidence="1" type="ORF">C823_04569</name>
</gene>
<accession>N2A5S1</accession>
<dbReference type="PATRIC" id="fig|1235802.3.peg.4852"/>
<proteinExistence type="predicted"/>
<dbReference type="eggNOG" id="ENOG5033JQP">
    <property type="taxonomic scope" value="Bacteria"/>
</dbReference>
<dbReference type="STRING" id="1235802.C823_04569"/>